<protein>
    <submittedName>
        <fullName evidence="2">Cupin domain protein</fullName>
    </submittedName>
</protein>
<dbReference type="Pfam" id="PF07883">
    <property type="entry name" value="Cupin_2"/>
    <property type="match status" value="1"/>
</dbReference>
<dbReference type="InterPro" id="IPR052538">
    <property type="entry name" value="Flavonoid_dioxygenase-like"/>
</dbReference>
<evidence type="ECO:0000313" key="2">
    <source>
        <dbReference type="EMBL" id="SFO31460.1"/>
    </source>
</evidence>
<dbReference type="Gene3D" id="2.60.120.10">
    <property type="entry name" value="Jelly Rolls"/>
    <property type="match status" value="1"/>
</dbReference>
<dbReference type="InterPro" id="IPR014710">
    <property type="entry name" value="RmlC-like_jellyroll"/>
</dbReference>
<reference evidence="2 3" key="1">
    <citation type="submission" date="2016-10" db="EMBL/GenBank/DDBJ databases">
        <authorList>
            <person name="de Groot N.N."/>
        </authorList>
    </citation>
    <scope>NUCLEOTIDE SEQUENCE [LARGE SCALE GENOMIC DNA]</scope>
    <source>
        <strain evidence="2 3">CGMCC 1.9157</strain>
    </source>
</reference>
<dbReference type="EMBL" id="FOVR01000004">
    <property type="protein sequence ID" value="SFO31460.1"/>
    <property type="molecule type" value="Genomic_DNA"/>
</dbReference>
<dbReference type="AlphaFoldDB" id="A0A1I5G640"/>
<sequence length="125" mass="14106">MFKTKEGDHSYRFEDHGPKYLQRGPRSDIGVVTLQPGQHFATHKHSVIEENFLTIEGEVHMYVNGELHKLGVGDFLRCDPGEAHYVINKGETPWKAVFIKAPYNPTDGTPIEWEPGDDPSVFASI</sequence>
<feature type="domain" description="Cupin type-2" evidence="1">
    <location>
        <begin position="31"/>
        <end position="99"/>
    </location>
</feature>
<proteinExistence type="predicted"/>
<gene>
    <name evidence="2" type="ORF">SAMN04488056_104372</name>
</gene>
<dbReference type="RefSeq" id="WP_090072020.1">
    <property type="nucleotide sequence ID" value="NZ_FOVR01000004.1"/>
</dbReference>
<accession>A0A1I5G640</accession>
<organism evidence="2 3">
    <name type="scientific">Cohaesibacter marisflavi</name>
    <dbReference type="NCBI Taxonomy" id="655353"/>
    <lineage>
        <taxon>Bacteria</taxon>
        <taxon>Pseudomonadati</taxon>
        <taxon>Pseudomonadota</taxon>
        <taxon>Alphaproteobacteria</taxon>
        <taxon>Hyphomicrobiales</taxon>
        <taxon>Cohaesibacteraceae</taxon>
    </lineage>
</organism>
<dbReference type="PANTHER" id="PTHR43346">
    <property type="entry name" value="LIGAND BINDING DOMAIN PROTEIN, PUTATIVE (AFU_ORTHOLOGUE AFUA_6G14370)-RELATED"/>
    <property type="match status" value="1"/>
</dbReference>
<dbReference type="SUPFAM" id="SSF51182">
    <property type="entry name" value="RmlC-like cupins"/>
    <property type="match status" value="1"/>
</dbReference>
<dbReference type="PANTHER" id="PTHR43346:SF1">
    <property type="entry name" value="QUERCETIN 2,3-DIOXYGENASE-RELATED"/>
    <property type="match status" value="1"/>
</dbReference>
<name>A0A1I5G640_9HYPH</name>
<dbReference type="InterPro" id="IPR011051">
    <property type="entry name" value="RmlC_Cupin_sf"/>
</dbReference>
<dbReference type="OrthoDB" id="5290459at2"/>
<dbReference type="Proteomes" id="UP000199236">
    <property type="component" value="Unassembled WGS sequence"/>
</dbReference>
<dbReference type="InterPro" id="IPR013096">
    <property type="entry name" value="Cupin_2"/>
</dbReference>
<keyword evidence="3" id="KW-1185">Reference proteome</keyword>
<evidence type="ECO:0000313" key="3">
    <source>
        <dbReference type="Proteomes" id="UP000199236"/>
    </source>
</evidence>
<dbReference type="STRING" id="655353.SAMN04488056_104372"/>
<evidence type="ECO:0000259" key="1">
    <source>
        <dbReference type="Pfam" id="PF07883"/>
    </source>
</evidence>